<proteinExistence type="predicted"/>
<reference evidence="4" key="1">
    <citation type="submission" date="2017-02" db="UniProtKB">
        <authorList>
            <consortium name="WormBaseParasite"/>
        </authorList>
    </citation>
    <scope>IDENTIFICATION</scope>
</reference>
<dbReference type="EMBL" id="UYSL01027696">
    <property type="protein sequence ID" value="VDL86994.1"/>
    <property type="molecule type" value="Genomic_DNA"/>
</dbReference>
<dbReference type="PANTHER" id="PTHR10139">
    <property type="entry name" value="DOUBLE-STRAND BREAK REPAIR PROTEIN MRE11"/>
    <property type="match status" value="1"/>
</dbReference>
<evidence type="ECO:0000313" key="2">
    <source>
        <dbReference type="EMBL" id="VDL86994.1"/>
    </source>
</evidence>
<dbReference type="Gene3D" id="3.30.110.110">
    <property type="entry name" value="Mre11, capping domain"/>
    <property type="match status" value="1"/>
</dbReference>
<dbReference type="GO" id="GO:0042138">
    <property type="term" value="P:meiotic DNA double-strand break formation"/>
    <property type="evidence" value="ECO:0007669"/>
    <property type="project" value="TreeGrafter"/>
</dbReference>
<dbReference type="WBParaSite" id="NBR_0002227301-mRNA-1">
    <property type="protein sequence ID" value="NBR_0002227301-mRNA-1"/>
    <property type="gene ID" value="NBR_0002227301"/>
</dbReference>
<dbReference type="GO" id="GO:0035861">
    <property type="term" value="C:site of double-strand break"/>
    <property type="evidence" value="ECO:0007669"/>
    <property type="project" value="TreeGrafter"/>
</dbReference>
<dbReference type="GO" id="GO:0030145">
    <property type="term" value="F:manganese ion binding"/>
    <property type="evidence" value="ECO:0007669"/>
    <property type="project" value="InterPro"/>
</dbReference>
<dbReference type="PANTHER" id="PTHR10139:SF1">
    <property type="entry name" value="DOUBLE-STRAND BREAK REPAIR PROTEIN MRE11"/>
    <property type="match status" value="1"/>
</dbReference>
<dbReference type="STRING" id="27835.A0A0N4YYF1"/>
<evidence type="ECO:0000313" key="3">
    <source>
        <dbReference type="Proteomes" id="UP000271162"/>
    </source>
</evidence>
<dbReference type="SMART" id="SM01347">
    <property type="entry name" value="Mre11_DNA_bind"/>
    <property type="match status" value="1"/>
</dbReference>
<dbReference type="GO" id="GO:0000723">
    <property type="term" value="P:telomere maintenance"/>
    <property type="evidence" value="ECO:0007669"/>
    <property type="project" value="TreeGrafter"/>
</dbReference>
<evidence type="ECO:0000259" key="1">
    <source>
        <dbReference type="SMART" id="SM01347"/>
    </source>
</evidence>
<dbReference type="Proteomes" id="UP000271162">
    <property type="component" value="Unassembled WGS sequence"/>
</dbReference>
<organism evidence="4">
    <name type="scientific">Nippostrongylus brasiliensis</name>
    <name type="common">Rat hookworm</name>
    <dbReference type="NCBI Taxonomy" id="27835"/>
    <lineage>
        <taxon>Eukaryota</taxon>
        <taxon>Metazoa</taxon>
        <taxon>Ecdysozoa</taxon>
        <taxon>Nematoda</taxon>
        <taxon>Chromadorea</taxon>
        <taxon>Rhabditida</taxon>
        <taxon>Rhabditina</taxon>
        <taxon>Rhabditomorpha</taxon>
        <taxon>Strongyloidea</taxon>
        <taxon>Heligmosomidae</taxon>
        <taxon>Nippostrongylus</taxon>
    </lineage>
</organism>
<dbReference type="Pfam" id="PF04152">
    <property type="entry name" value="Mre11_DNA_bind"/>
    <property type="match status" value="1"/>
</dbReference>
<dbReference type="GO" id="GO:0030870">
    <property type="term" value="C:Mre11 complex"/>
    <property type="evidence" value="ECO:0007669"/>
    <property type="project" value="TreeGrafter"/>
</dbReference>
<protein>
    <submittedName>
        <fullName evidence="4">Double-strand break repair protein mre-11 (inferred by orthology to a C. elegans protein)</fullName>
    </submittedName>
</protein>
<dbReference type="GO" id="GO:0000724">
    <property type="term" value="P:double-strand break repair via homologous recombination"/>
    <property type="evidence" value="ECO:0007669"/>
    <property type="project" value="TreeGrafter"/>
</dbReference>
<dbReference type="GO" id="GO:0007095">
    <property type="term" value="P:mitotic G2 DNA damage checkpoint signaling"/>
    <property type="evidence" value="ECO:0007669"/>
    <property type="project" value="TreeGrafter"/>
</dbReference>
<feature type="domain" description="Mre11 DNA-binding" evidence="1">
    <location>
        <begin position="25"/>
        <end position="159"/>
    </location>
</feature>
<dbReference type="GO" id="GO:0006303">
    <property type="term" value="P:double-strand break repair via nonhomologous end joining"/>
    <property type="evidence" value="ECO:0007669"/>
    <property type="project" value="TreeGrafter"/>
</dbReference>
<reference evidence="2 3" key="2">
    <citation type="submission" date="2018-11" db="EMBL/GenBank/DDBJ databases">
        <authorList>
            <consortium name="Pathogen Informatics"/>
        </authorList>
    </citation>
    <scope>NUCLEOTIDE SEQUENCE [LARGE SCALE GENOMIC DNA]</scope>
</reference>
<dbReference type="InterPro" id="IPR038487">
    <property type="entry name" value="Mre11_capping_dom"/>
</dbReference>
<name>A0A0N4YYF1_NIPBR</name>
<accession>A0A0N4YYF1</accession>
<evidence type="ECO:0000313" key="4">
    <source>
        <dbReference type="WBParaSite" id="NBR_0002227301-mRNA-1"/>
    </source>
</evidence>
<sequence length="241" mass="27165">MIVDEIVLDNIPDGVKLPSNGVRSSVGGFVLDEMIIDDKIAEMIQKANNNLGPLQPKLPLIRLKVTYAGPWAMMQPVNGPKIGAKFVERLANPSEVVITRRVPDKKKTEAGSVMNEDESDVIDASCLDQVISEHFNKRPWEERLTVFTHQIIGKALTAFDDDDKTPAKSNQEFRSALETACDSMMVKVKQMPTPEVEFDKYGNINTDDFEMMVRNDLNMLKRQTYGVHDRATPDNHYVENE</sequence>
<dbReference type="GO" id="GO:0097552">
    <property type="term" value="P:mitochondrial double-strand break repair via homologous recombination"/>
    <property type="evidence" value="ECO:0007669"/>
    <property type="project" value="TreeGrafter"/>
</dbReference>
<dbReference type="AlphaFoldDB" id="A0A0N4YYF1"/>
<dbReference type="GO" id="GO:0031573">
    <property type="term" value="P:mitotic intra-S DNA damage checkpoint signaling"/>
    <property type="evidence" value="ECO:0007669"/>
    <property type="project" value="TreeGrafter"/>
</dbReference>
<dbReference type="GO" id="GO:0000014">
    <property type="term" value="F:single-stranded DNA endodeoxyribonuclease activity"/>
    <property type="evidence" value="ECO:0007669"/>
    <property type="project" value="TreeGrafter"/>
</dbReference>
<keyword evidence="3" id="KW-1185">Reference proteome</keyword>
<dbReference type="InterPro" id="IPR007281">
    <property type="entry name" value="Mre11_DNA-bd"/>
</dbReference>
<gene>
    <name evidence="2" type="ORF">NBR_LOCUS22274</name>
</gene>